<dbReference type="SUPFAM" id="SSF110849">
    <property type="entry name" value="ParB/Sulfiredoxin"/>
    <property type="match status" value="1"/>
</dbReference>
<keyword evidence="3" id="KW-1185">Reference proteome</keyword>
<feature type="region of interest" description="Disordered" evidence="1">
    <location>
        <begin position="368"/>
        <end position="399"/>
    </location>
</feature>
<dbReference type="SUPFAM" id="SSF109709">
    <property type="entry name" value="KorB DNA-binding domain-like"/>
    <property type="match status" value="1"/>
</dbReference>
<organism evidence="2 3">
    <name type="scientific">Gemmata palustris</name>
    <dbReference type="NCBI Taxonomy" id="2822762"/>
    <lineage>
        <taxon>Bacteria</taxon>
        <taxon>Pseudomonadati</taxon>
        <taxon>Planctomycetota</taxon>
        <taxon>Planctomycetia</taxon>
        <taxon>Gemmatales</taxon>
        <taxon>Gemmataceae</taxon>
        <taxon>Gemmata</taxon>
    </lineage>
</organism>
<reference evidence="2 3" key="1">
    <citation type="submission" date="2021-04" db="EMBL/GenBank/DDBJ databases">
        <authorList>
            <person name="Ivanova A."/>
        </authorList>
    </citation>
    <scope>NUCLEOTIDE SEQUENCE [LARGE SCALE GENOMIC DNA]</scope>
    <source>
        <strain evidence="2 3">G18</strain>
    </source>
</reference>
<feature type="compositionally biased region" description="Pro residues" evidence="1">
    <location>
        <begin position="374"/>
        <end position="384"/>
    </location>
</feature>
<dbReference type="EMBL" id="JAGKQQ010000001">
    <property type="protein sequence ID" value="MBP3954959.1"/>
    <property type="molecule type" value="Genomic_DNA"/>
</dbReference>
<dbReference type="Gene3D" id="1.10.10.2830">
    <property type="match status" value="1"/>
</dbReference>
<name>A0ABS5BMK0_9BACT</name>
<feature type="region of interest" description="Disordered" evidence="1">
    <location>
        <begin position="206"/>
        <end position="228"/>
    </location>
</feature>
<accession>A0ABS5BMK0</accession>
<evidence type="ECO:0000313" key="3">
    <source>
        <dbReference type="Proteomes" id="UP000676565"/>
    </source>
</evidence>
<dbReference type="RefSeq" id="WP_210653065.1">
    <property type="nucleotide sequence ID" value="NZ_JAGKQQ010000001.1"/>
</dbReference>
<comment type="caution">
    <text evidence="2">The sequence shown here is derived from an EMBL/GenBank/DDBJ whole genome shotgun (WGS) entry which is preliminary data.</text>
</comment>
<protein>
    <submittedName>
        <fullName evidence="2">ParB/RepB/Spo0J family partition protein</fullName>
    </submittedName>
</protein>
<gene>
    <name evidence="2" type="ORF">J8F10_06645</name>
</gene>
<evidence type="ECO:0000256" key="1">
    <source>
        <dbReference type="SAM" id="MobiDB-lite"/>
    </source>
</evidence>
<dbReference type="InterPro" id="IPR036086">
    <property type="entry name" value="ParB/Sulfiredoxin_sf"/>
</dbReference>
<evidence type="ECO:0000313" key="2">
    <source>
        <dbReference type="EMBL" id="MBP3954959.1"/>
    </source>
</evidence>
<proteinExistence type="predicted"/>
<dbReference type="Proteomes" id="UP000676565">
    <property type="component" value="Unassembled WGS sequence"/>
</dbReference>
<sequence>MNTTQIEAADIALNKEFKGMTFPISSAHPAANLFPWIEDVPLQELADSIAVNGQEEVILRLPDGRIIDGRNRELACRIAGVEPRYSTVDMSEEDVLRLIVAKNIHRRNLSESQRAMIAAELTNLRPGRPKTNGTQVPITRSEVAQHFEVSRKSVQRAANVRENAPELVEPIREGRLDVTTADRVVKLPAQERKQIATAVDPKAEAAAALKRSSGESPKPNAAEESPVIGTQVPITQPMGFVVVKDAKGRTVPFKLALAFQESRAFVANLRANHTEWLEAIRRNGERNGWGAGLTPMIPNLEDDYKTFAQDVASAVPYCVCPHVNAAGEHHPGGKCKVCVANCGWLSRHNWHTLGDSVKKLIDEWGVHPEATASEPPPIVTPAPSKPRGRIVSSDRGGVS</sequence>